<dbReference type="GO" id="GO:0008168">
    <property type="term" value="F:methyltransferase activity"/>
    <property type="evidence" value="ECO:0007669"/>
    <property type="project" value="InterPro"/>
</dbReference>
<dbReference type="InterPro" id="IPR002942">
    <property type="entry name" value="S4_RNA-bd"/>
</dbReference>
<accession>A0A151B6Y5</accession>
<dbReference type="OrthoDB" id="9784736at2"/>
<dbReference type="InterPro" id="IPR029063">
    <property type="entry name" value="SAM-dependent_MTases_sf"/>
</dbReference>
<dbReference type="Gene3D" id="3.40.50.150">
    <property type="entry name" value="Vaccinia Virus protein VP39"/>
    <property type="match status" value="1"/>
</dbReference>
<dbReference type="Pfam" id="PF01728">
    <property type="entry name" value="FtsJ"/>
    <property type="match status" value="1"/>
</dbReference>
<comment type="caution">
    <text evidence="5">The sequence shown here is derived from an EMBL/GenBank/DDBJ whole genome shotgun (WGS) entry which is preliminary data.</text>
</comment>
<dbReference type="GO" id="GO:0003723">
    <property type="term" value="F:RNA binding"/>
    <property type="evidence" value="ECO:0007669"/>
    <property type="project" value="UniProtKB-KW"/>
</dbReference>
<dbReference type="Gene3D" id="3.10.290.10">
    <property type="entry name" value="RNA-binding S4 domain"/>
    <property type="match status" value="1"/>
</dbReference>
<dbReference type="NCBIfam" id="TIGR00478">
    <property type="entry name" value="tly"/>
    <property type="match status" value="1"/>
</dbReference>
<evidence type="ECO:0000259" key="4">
    <source>
        <dbReference type="SMART" id="SM00363"/>
    </source>
</evidence>
<dbReference type="PANTHER" id="PTHR32319">
    <property type="entry name" value="BACTERIAL HEMOLYSIN-LIKE PROTEIN"/>
    <property type="match status" value="1"/>
</dbReference>
<reference evidence="5 6" key="1">
    <citation type="submission" date="2016-02" db="EMBL/GenBank/DDBJ databases">
        <title>Genome sequence of Clostridium tepidiprofundi DSM 19306.</title>
        <authorList>
            <person name="Poehlein A."/>
            <person name="Daniel R."/>
        </authorList>
    </citation>
    <scope>NUCLEOTIDE SEQUENCE [LARGE SCALE GENOMIC DNA]</scope>
    <source>
        <strain evidence="5 6">DSM 19306</strain>
    </source>
</reference>
<dbReference type="PATRIC" id="fig|1121338.3.peg.96"/>
<dbReference type="PANTHER" id="PTHR32319:SF0">
    <property type="entry name" value="BACTERIAL HEMOLYSIN-LIKE PROTEIN"/>
    <property type="match status" value="1"/>
</dbReference>
<dbReference type="InterPro" id="IPR036986">
    <property type="entry name" value="S4_RNA-bd_sf"/>
</dbReference>
<evidence type="ECO:0000313" key="5">
    <source>
        <dbReference type="EMBL" id="KYH35701.1"/>
    </source>
</evidence>
<proteinExistence type="inferred from homology"/>
<evidence type="ECO:0000256" key="3">
    <source>
        <dbReference type="PROSITE-ProRule" id="PRU00182"/>
    </source>
</evidence>
<evidence type="ECO:0000256" key="1">
    <source>
        <dbReference type="ARBA" id="ARBA00022884"/>
    </source>
</evidence>
<evidence type="ECO:0000256" key="2">
    <source>
        <dbReference type="ARBA" id="ARBA00029460"/>
    </source>
</evidence>
<dbReference type="SMART" id="SM00363">
    <property type="entry name" value="S4"/>
    <property type="match status" value="1"/>
</dbReference>
<dbReference type="Proteomes" id="UP000075531">
    <property type="component" value="Unassembled WGS sequence"/>
</dbReference>
<dbReference type="InterPro" id="IPR004538">
    <property type="entry name" value="Hemolysin_A/TlyA"/>
</dbReference>
<sequence>MADTKERLDVLLLKRGFFNSRERARESILSGKIFVNNIPITKCGKKIDVDALIDFRGKTLPYVSRGGLKLEKALESFNISLEDKICIDIGASTGGFTDCMLQNGALKVYAIDVGKNQLHDKLLQDSRVVSLENTNARYMSIEDIGEYCDFASVDVSFISLTKIIPSVIKLLNADGDIVVLIKPQFEAGKAHINKKGVVKNKNVHKEVINNIISFTTDIGLSIKGLNYSPVKGPNGNIEYLLCLTKNKNFDSSFSIRNTDLIVDKAHEKL</sequence>
<evidence type="ECO:0000313" key="6">
    <source>
        <dbReference type="Proteomes" id="UP000075531"/>
    </source>
</evidence>
<organism evidence="5 6">
    <name type="scientific">Clostridium tepidiprofundi DSM 19306</name>
    <dbReference type="NCBI Taxonomy" id="1121338"/>
    <lineage>
        <taxon>Bacteria</taxon>
        <taxon>Bacillati</taxon>
        <taxon>Bacillota</taxon>
        <taxon>Clostridia</taxon>
        <taxon>Eubacteriales</taxon>
        <taxon>Clostridiaceae</taxon>
        <taxon>Clostridium</taxon>
    </lineage>
</organism>
<keyword evidence="1 3" id="KW-0694">RNA-binding</keyword>
<dbReference type="Pfam" id="PF01479">
    <property type="entry name" value="S4"/>
    <property type="match status" value="1"/>
</dbReference>
<dbReference type="RefSeq" id="WP_066820916.1">
    <property type="nucleotide sequence ID" value="NZ_LTBA01000001.1"/>
</dbReference>
<dbReference type="CDD" id="cd00165">
    <property type="entry name" value="S4"/>
    <property type="match status" value="1"/>
</dbReference>
<dbReference type="InterPro" id="IPR047048">
    <property type="entry name" value="TlyA"/>
</dbReference>
<protein>
    <submittedName>
        <fullName evidence="5">Hemolysin A</fullName>
    </submittedName>
</protein>
<dbReference type="AlphaFoldDB" id="A0A151B6Y5"/>
<comment type="similarity">
    <text evidence="2">Belongs to the TlyA family.</text>
</comment>
<gene>
    <name evidence="5" type="primary">tlyA</name>
    <name evidence="5" type="ORF">CLTEP_00940</name>
</gene>
<name>A0A151B6Y5_9CLOT</name>
<dbReference type="PROSITE" id="PS50889">
    <property type="entry name" value="S4"/>
    <property type="match status" value="1"/>
</dbReference>
<dbReference type="SUPFAM" id="SSF55174">
    <property type="entry name" value="Alpha-L RNA-binding motif"/>
    <property type="match status" value="1"/>
</dbReference>
<dbReference type="SUPFAM" id="SSF53335">
    <property type="entry name" value="S-adenosyl-L-methionine-dependent methyltransferases"/>
    <property type="match status" value="1"/>
</dbReference>
<keyword evidence="6" id="KW-1185">Reference proteome</keyword>
<dbReference type="STRING" id="1121338.CLTEP_00940"/>
<feature type="domain" description="RNA-binding S4" evidence="4">
    <location>
        <begin position="6"/>
        <end position="71"/>
    </location>
</feature>
<dbReference type="PIRSF" id="PIRSF005578">
    <property type="entry name" value="TlyA"/>
    <property type="match status" value="1"/>
</dbReference>
<dbReference type="InterPro" id="IPR002877">
    <property type="entry name" value="RNA_MeTrfase_FtsJ_dom"/>
</dbReference>
<dbReference type="EMBL" id="LTBA01000001">
    <property type="protein sequence ID" value="KYH35701.1"/>
    <property type="molecule type" value="Genomic_DNA"/>
</dbReference>
<dbReference type="GO" id="GO:0032259">
    <property type="term" value="P:methylation"/>
    <property type="evidence" value="ECO:0007669"/>
    <property type="project" value="InterPro"/>
</dbReference>